<comment type="caution">
    <text evidence="2">The sequence shown here is derived from an EMBL/GenBank/DDBJ whole genome shotgun (WGS) entry which is preliminary data.</text>
</comment>
<dbReference type="OrthoDB" id="4498590at2"/>
<proteinExistence type="predicted"/>
<dbReference type="EMBL" id="SJKA01000008">
    <property type="protein sequence ID" value="TCC30460.1"/>
    <property type="molecule type" value="Genomic_DNA"/>
</dbReference>
<dbReference type="GO" id="GO:0016787">
    <property type="term" value="F:hydrolase activity"/>
    <property type="evidence" value="ECO:0007669"/>
    <property type="project" value="UniProtKB-KW"/>
</dbReference>
<gene>
    <name evidence="2" type="ORF">E0H50_23920</name>
</gene>
<reference evidence="2 3" key="1">
    <citation type="submission" date="2019-02" db="EMBL/GenBank/DDBJ databases">
        <title>Kribbella capetownensis sp. nov. and Kribbella speibonae sp. nov., isolated from soil.</title>
        <authorList>
            <person name="Curtis S.M."/>
            <person name="Norton I."/>
            <person name="Everest G.J."/>
            <person name="Meyers P.R."/>
        </authorList>
    </citation>
    <scope>NUCLEOTIDE SEQUENCE [LARGE SCALE GENOMIC DNA]</scope>
    <source>
        <strain evidence="2 3">DSM 27082</strain>
    </source>
</reference>
<feature type="region of interest" description="Disordered" evidence="1">
    <location>
        <begin position="90"/>
        <end position="140"/>
    </location>
</feature>
<evidence type="ECO:0000313" key="3">
    <source>
        <dbReference type="Proteomes" id="UP000292695"/>
    </source>
</evidence>
<organism evidence="2 3">
    <name type="scientific">Kribbella sindirgiensis</name>
    <dbReference type="NCBI Taxonomy" id="1124744"/>
    <lineage>
        <taxon>Bacteria</taxon>
        <taxon>Bacillati</taxon>
        <taxon>Actinomycetota</taxon>
        <taxon>Actinomycetes</taxon>
        <taxon>Propionibacteriales</taxon>
        <taxon>Kribbellaceae</taxon>
        <taxon>Kribbella</taxon>
    </lineage>
</organism>
<sequence length="186" mass="19490">MGVWGVPVVLIAGGPGQSGVDNAVVAAGLLPDAVLDRFDLVGFDPRGVGRSQPMRCEHADTGTPMFPDLLTHAGYARAAGVMRGITEACPDSGARTPPGPVGTHLPRKRPSISSRPGLVERRETRGLDPGRARGGRLRAQRRGASGLVQYDGDGRFGHVRGFVVDLVHHAQESPIPSGRPGDDVPT</sequence>
<evidence type="ECO:0000313" key="2">
    <source>
        <dbReference type="EMBL" id="TCC30460.1"/>
    </source>
</evidence>
<accession>A0A4R0IEQ3</accession>
<name>A0A4R0IEQ3_9ACTN</name>
<dbReference type="Gene3D" id="3.40.50.1820">
    <property type="entry name" value="alpha/beta hydrolase"/>
    <property type="match status" value="1"/>
</dbReference>
<evidence type="ECO:0000256" key="1">
    <source>
        <dbReference type="SAM" id="MobiDB-lite"/>
    </source>
</evidence>
<feature type="compositionally biased region" description="Basic and acidic residues" evidence="1">
    <location>
        <begin position="118"/>
        <end position="131"/>
    </location>
</feature>
<dbReference type="SUPFAM" id="SSF53474">
    <property type="entry name" value="alpha/beta-Hydrolases"/>
    <property type="match status" value="1"/>
</dbReference>
<keyword evidence="3" id="KW-1185">Reference proteome</keyword>
<keyword evidence="2" id="KW-0378">Hydrolase</keyword>
<dbReference type="AlphaFoldDB" id="A0A4R0IEQ3"/>
<dbReference type="InterPro" id="IPR029058">
    <property type="entry name" value="AB_hydrolase_fold"/>
</dbReference>
<dbReference type="Proteomes" id="UP000292695">
    <property type="component" value="Unassembled WGS sequence"/>
</dbReference>
<protein>
    <submittedName>
        <fullName evidence="2">Alpha/beta fold hydrolase</fullName>
    </submittedName>
</protein>